<dbReference type="GO" id="GO:0004672">
    <property type="term" value="F:protein kinase activity"/>
    <property type="evidence" value="ECO:0007669"/>
    <property type="project" value="InterPro"/>
</dbReference>
<evidence type="ECO:0000256" key="10">
    <source>
        <dbReference type="ARBA" id="ARBA00038349"/>
    </source>
</evidence>
<comment type="similarity">
    <text evidence="10">Belongs to the protein kinase superfamily.</text>
</comment>
<keyword evidence="5 13" id="KW-0732">Signal</keyword>
<keyword evidence="16" id="KW-1185">Reference proteome</keyword>
<sequence length="625" mass="68828">MTPSNLIVFAIFVILLNPIPTQVDGQKEQSDIIEALLTLQKALGGKTNTWDRSTAPCSWKGIRCVEGEVTEIRLPGGSLIGVIPNGVFGSLSSLRALSIHDDAIVGPLPSDLASCVQLRYLYLHRNGFEGDISVLGSLKKLINLDISQNKFSSDDVSTIGSLRDLANLNLGSNEFSGSIPESFSELQNLRSLLLENNDFSGVIPDLDLRNLKSFNVSYNNLTGSVPNKLRSFPETSFLGMSSLCGGSLQPCEDEKEKKTDKLSIKQLLGIIIPCIIFLLILLFLLLFCCLRRRRASQAKETDLEASSATTTAARRSVNSNASTGSASSKVLVFFDPDPTKKFDLEELLRASAEVLGKGTFGTTYKALLEQGFTVAVKRLRSVDVSDATAFRSKIESLGKMVHPNLVPLRAFYNGREETLFIYDFMYVGSLSARLHGTRGSGRIPFNWEARLEVAIGSACGIAYIHSTGETTSHGNIKTSNILLSEECSAFVSDHGLNQFVSDSSAPSRGPGYQAAEVTDTRRVSQKADVYSFGIVLLELLTCKAPVMNDECRDLPRWVRSMKREEWFNEVFDSELLRDHAMEDEMIVLLEIGLDCTEQHPDKRPVMSDVLRRIQDIRNATVSPPY</sequence>
<keyword evidence="11" id="KW-0547">Nucleotide-binding</keyword>
<name>A0A0K9P6P8_ZOSMR</name>
<dbReference type="AlphaFoldDB" id="A0A0K9P6P8"/>
<keyword evidence="2" id="KW-0597">Phosphoprotein</keyword>
<dbReference type="Proteomes" id="UP000036987">
    <property type="component" value="Unassembled WGS sequence"/>
</dbReference>
<evidence type="ECO:0000256" key="8">
    <source>
        <dbReference type="ARBA" id="ARBA00023136"/>
    </source>
</evidence>
<dbReference type="InterPro" id="IPR001611">
    <property type="entry name" value="Leu-rich_rpt"/>
</dbReference>
<feature type="signal peptide" evidence="13">
    <location>
        <begin position="1"/>
        <end position="25"/>
    </location>
</feature>
<evidence type="ECO:0000256" key="5">
    <source>
        <dbReference type="ARBA" id="ARBA00022729"/>
    </source>
</evidence>
<dbReference type="STRING" id="29655.A0A0K9P6P8"/>
<evidence type="ECO:0000256" key="13">
    <source>
        <dbReference type="SAM" id="SignalP"/>
    </source>
</evidence>
<feature type="binding site" evidence="11">
    <location>
        <position position="377"/>
    </location>
    <ligand>
        <name>ATP</name>
        <dbReference type="ChEBI" id="CHEBI:30616"/>
    </ligand>
</feature>
<evidence type="ECO:0000313" key="15">
    <source>
        <dbReference type="EMBL" id="KMZ63917.1"/>
    </source>
</evidence>
<dbReference type="Gene3D" id="3.80.10.10">
    <property type="entry name" value="Ribonuclease Inhibitor"/>
    <property type="match status" value="2"/>
</dbReference>
<dbReference type="Pfam" id="PF13855">
    <property type="entry name" value="LRR_8"/>
    <property type="match status" value="1"/>
</dbReference>
<dbReference type="FunFam" id="3.80.10.10:FF:000731">
    <property type="entry name" value="Leucine-rich repeat receptor-like protein kinase"/>
    <property type="match status" value="1"/>
</dbReference>
<dbReference type="InterPro" id="IPR032675">
    <property type="entry name" value="LRR_dom_sf"/>
</dbReference>
<dbReference type="GO" id="GO:0005886">
    <property type="term" value="C:plasma membrane"/>
    <property type="evidence" value="ECO:0007669"/>
    <property type="project" value="UniProtKB-SubCell"/>
</dbReference>
<comment type="caution">
    <text evidence="15">The sequence shown here is derived from an EMBL/GenBank/DDBJ whole genome shotgun (WGS) entry which is preliminary data.</text>
</comment>
<dbReference type="Pfam" id="PF07714">
    <property type="entry name" value="PK_Tyr_Ser-Thr"/>
    <property type="match status" value="1"/>
</dbReference>
<dbReference type="InterPro" id="IPR017441">
    <property type="entry name" value="Protein_kinase_ATP_BS"/>
</dbReference>
<dbReference type="EMBL" id="LFYR01001193">
    <property type="protein sequence ID" value="KMZ63917.1"/>
    <property type="molecule type" value="Genomic_DNA"/>
</dbReference>
<dbReference type="InterPro" id="IPR011009">
    <property type="entry name" value="Kinase-like_dom_sf"/>
</dbReference>
<dbReference type="PANTHER" id="PTHR48010">
    <property type="entry name" value="OS05G0588300 PROTEIN"/>
    <property type="match status" value="1"/>
</dbReference>
<dbReference type="SUPFAM" id="SSF56112">
    <property type="entry name" value="Protein kinase-like (PK-like)"/>
    <property type="match status" value="1"/>
</dbReference>
<feature type="domain" description="Protein kinase" evidence="14">
    <location>
        <begin position="349"/>
        <end position="625"/>
    </location>
</feature>
<evidence type="ECO:0000256" key="3">
    <source>
        <dbReference type="ARBA" id="ARBA00022614"/>
    </source>
</evidence>
<dbReference type="OrthoDB" id="652551at2759"/>
<dbReference type="PANTHER" id="PTHR48010:SF76">
    <property type="entry name" value="INACTIVE RECEPTOR KINASE RLK902-RELATED"/>
    <property type="match status" value="1"/>
</dbReference>
<dbReference type="GO" id="GO:0005524">
    <property type="term" value="F:ATP binding"/>
    <property type="evidence" value="ECO:0007669"/>
    <property type="project" value="UniProtKB-UniRule"/>
</dbReference>
<dbReference type="InterPro" id="IPR013210">
    <property type="entry name" value="LRR_N_plant-typ"/>
</dbReference>
<comment type="subcellular location">
    <subcellularLocation>
        <location evidence="1">Cell membrane</location>
        <topology evidence="1">Single-pass membrane protein</topology>
    </subcellularLocation>
</comment>
<dbReference type="Pfam" id="PF08263">
    <property type="entry name" value="LRRNT_2"/>
    <property type="match status" value="1"/>
</dbReference>
<evidence type="ECO:0000256" key="6">
    <source>
        <dbReference type="ARBA" id="ARBA00022737"/>
    </source>
</evidence>
<feature type="transmembrane region" description="Helical" evidence="12">
    <location>
        <begin position="267"/>
        <end position="290"/>
    </location>
</feature>
<organism evidence="15 16">
    <name type="scientific">Zostera marina</name>
    <name type="common">Eelgrass</name>
    <dbReference type="NCBI Taxonomy" id="29655"/>
    <lineage>
        <taxon>Eukaryota</taxon>
        <taxon>Viridiplantae</taxon>
        <taxon>Streptophyta</taxon>
        <taxon>Embryophyta</taxon>
        <taxon>Tracheophyta</taxon>
        <taxon>Spermatophyta</taxon>
        <taxon>Magnoliopsida</taxon>
        <taxon>Liliopsida</taxon>
        <taxon>Zosteraceae</taxon>
        <taxon>Zostera</taxon>
    </lineage>
</organism>
<dbReference type="PROSITE" id="PS00107">
    <property type="entry name" value="PROTEIN_KINASE_ATP"/>
    <property type="match status" value="1"/>
</dbReference>
<evidence type="ECO:0000256" key="11">
    <source>
        <dbReference type="PROSITE-ProRule" id="PRU10141"/>
    </source>
</evidence>
<accession>A0A0K9P6P8</accession>
<evidence type="ECO:0000256" key="2">
    <source>
        <dbReference type="ARBA" id="ARBA00022553"/>
    </source>
</evidence>
<evidence type="ECO:0000256" key="9">
    <source>
        <dbReference type="ARBA" id="ARBA00023170"/>
    </source>
</evidence>
<keyword evidence="15" id="KW-0418">Kinase</keyword>
<dbReference type="InterPro" id="IPR050994">
    <property type="entry name" value="At_inactive_RLKs"/>
</dbReference>
<dbReference type="PROSITE" id="PS50011">
    <property type="entry name" value="PROTEIN_KINASE_DOM"/>
    <property type="match status" value="1"/>
</dbReference>
<evidence type="ECO:0000256" key="7">
    <source>
        <dbReference type="ARBA" id="ARBA00022989"/>
    </source>
</evidence>
<keyword evidence="9 15" id="KW-0675">Receptor</keyword>
<gene>
    <name evidence="15" type="ORF">ZOSMA_38G00240</name>
</gene>
<dbReference type="SUPFAM" id="SSF52058">
    <property type="entry name" value="L domain-like"/>
    <property type="match status" value="1"/>
</dbReference>
<protein>
    <submittedName>
        <fullName evidence="15">Putative inactive receptor kinase</fullName>
    </submittedName>
</protein>
<dbReference type="InterPro" id="IPR000719">
    <property type="entry name" value="Prot_kinase_dom"/>
</dbReference>
<evidence type="ECO:0000259" key="14">
    <source>
        <dbReference type="PROSITE" id="PS50011"/>
    </source>
</evidence>
<keyword evidence="15" id="KW-0808">Transferase</keyword>
<keyword evidence="4 12" id="KW-0812">Transmembrane</keyword>
<keyword evidence="6" id="KW-0677">Repeat</keyword>
<evidence type="ECO:0000256" key="12">
    <source>
        <dbReference type="SAM" id="Phobius"/>
    </source>
</evidence>
<keyword evidence="7 12" id="KW-1133">Transmembrane helix</keyword>
<dbReference type="Pfam" id="PF00560">
    <property type="entry name" value="LRR_1"/>
    <property type="match status" value="1"/>
</dbReference>
<reference evidence="16" key="1">
    <citation type="journal article" date="2016" name="Nature">
        <title>The genome of the seagrass Zostera marina reveals angiosperm adaptation to the sea.</title>
        <authorList>
            <person name="Olsen J.L."/>
            <person name="Rouze P."/>
            <person name="Verhelst B."/>
            <person name="Lin Y.-C."/>
            <person name="Bayer T."/>
            <person name="Collen J."/>
            <person name="Dattolo E."/>
            <person name="De Paoli E."/>
            <person name="Dittami S."/>
            <person name="Maumus F."/>
            <person name="Michel G."/>
            <person name="Kersting A."/>
            <person name="Lauritano C."/>
            <person name="Lohaus R."/>
            <person name="Toepel M."/>
            <person name="Tonon T."/>
            <person name="Vanneste K."/>
            <person name="Amirebrahimi M."/>
            <person name="Brakel J."/>
            <person name="Bostroem C."/>
            <person name="Chovatia M."/>
            <person name="Grimwood J."/>
            <person name="Jenkins J.W."/>
            <person name="Jueterbock A."/>
            <person name="Mraz A."/>
            <person name="Stam W.T."/>
            <person name="Tice H."/>
            <person name="Bornberg-Bauer E."/>
            <person name="Green P.J."/>
            <person name="Pearson G.A."/>
            <person name="Procaccini G."/>
            <person name="Duarte C.M."/>
            <person name="Schmutz J."/>
            <person name="Reusch T.B.H."/>
            <person name="Van de Peer Y."/>
        </authorList>
    </citation>
    <scope>NUCLEOTIDE SEQUENCE [LARGE SCALE GENOMIC DNA]</scope>
    <source>
        <strain evidence="16">cv. Finnish</strain>
    </source>
</reference>
<feature type="chain" id="PRO_5005527313" evidence="13">
    <location>
        <begin position="26"/>
        <end position="625"/>
    </location>
</feature>
<keyword evidence="8 12" id="KW-0472">Membrane</keyword>
<proteinExistence type="inferred from homology"/>
<evidence type="ECO:0000256" key="4">
    <source>
        <dbReference type="ARBA" id="ARBA00022692"/>
    </source>
</evidence>
<evidence type="ECO:0000256" key="1">
    <source>
        <dbReference type="ARBA" id="ARBA00004162"/>
    </source>
</evidence>
<keyword evidence="3" id="KW-0433">Leucine-rich repeat</keyword>
<keyword evidence="11" id="KW-0067">ATP-binding</keyword>
<dbReference type="Gene3D" id="1.10.510.10">
    <property type="entry name" value="Transferase(Phosphotransferase) domain 1"/>
    <property type="match status" value="1"/>
</dbReference>
<evidence type="ECO:0000313" key="16">
    <source>
        <dbReference type="Proteomes" id="UP000036987"/>
    </source>
</evidence>
<dbReference type="InterPro" id="IPR001245">
    <property type="entry name" value="Ser-Thr/Tyr_kinase_cat_dom"/>
</dbReference>
<dbReference type="Gene3D" id="3.30.200.20">
    <property type="entry name" value="Phosphorylase Kinase, domain 1"/>
    <property type="match status" value="1"/>
</dbReference>